<reference evidence="3 4" key="1">
    <citation type="submission" date="2017-08" db="EMBL/GenBank/DDBJ databases">
        <title>Halovibrio sewagensis sp. nov., isolated from wastewater of high salinity.</title>
        <authorList>
            <person name="Dong X."/>
            <person name="Zhang G."/>
        </authorList>
    </citation>
    <scope>NUCLEOTIDE SEQUENCE [LARGE SCALE GENOMIC DNA]</scope>
    <source>
        <strain evidence="3 4">YL5-2</strain>
    </source>
</reference>
<dbReference type="InterPro" id="IPR052339">
    <property type="entry name" value="Fe-S_Maturation_MIP18"/>
</dbReference>
<dbReference type="SUPFAM" id="SSF89360">
    <property type="entry name" value="HesB-like domain"/>
    <property type="match status" value="1"/>
</dbReference>
<dbReference type="InterPro" id="IPR002744">
    <property type="entry name" value="MIP18-like"/>
</dbReference>
<dbReference type="AlphaFoldDB" id="A0A2A2FC38"/>
<dbReference type="InterPro" id="IPR034904">
    <property type="entry name" value="FSCA_dom_sf"/>
</dbReference>
<dbReference type="Proteomes" id="UP000218896">
    <property type="component" value="Unassembled WGS sequence"/>
</dbReference>
<dbReference type="SUPFAM" id="SSF117916">
    <property type="entry name" value="Fe-S cluster assembly (FSCA) domain-like"/>
    <property type="match status" value="1"/>
</dbReference>
<organism evidence="3 4">
    <name type="scientific">Halovibrio salipaludis</name>
    <dbReference type="NCBI Taxonomy" id="2032626"/>
    <lineage>
        <taxon>Bacteria</taxon>
        <taxon>Pseudomonadati</taxon>
        <taxon>Pseudomonadota</taxon>
        <taxon>Gammaproteobacteria</taxon>
        <taxon>Oceanospirillales</taxon>
        <taxon>Halomonadaceae</taxon>
        <taxon>Halovibrio</taxon>
    </lineage>
</organism>
<dbReference type="RefSeq" id="WP_095616267.1">
    <property type="nucleotide sequence ID" value="NZ_NSKD01000001.1"/>
</dbReference>
<evidence type="ECO:0000313" key="4">
    <source>
        <dbReference type="Proteomes" id="UP000218896"/>
    </source>
</evidence>
<dbReference type="Gene3D" id="3.30.300.130">
    <property type="entry name" value="Fe-S cluster assembly (FSCA)"/>
    <property type="match status" value="1"/>
</dbReference>
<accession>A0A2A2FC38</accession>
<dbReference type="EMBL" id="NSKD01000001">
    <property type="protein sequence ID" value="PAU82172.1"/>
    <property type="molecule type" value="Genomic_DNA"/>
</dbReference>
<gene>
    <name evidence="3" type="ORF">CK501_03210</name>
</gene>
<dbReference type="InterPro" id="IPR000361">
    <property type="entry name" value="ATAP_core_dom"/>
</dbReference>
<proteinExistence type="predicted"/>
<dbReference type="OrthoDB" id="9805360at2"/>
<dbReference type="Pfam" id="PF01883">
    <property type="entry name" value="FeS_assembly_P"/>
    <property type="match status" value="1"/>
</dbReference>
<keyword evidence="4" id="KW-1185">Reference proteome</keyword>
<evidence type="ECO:0000259" key="2">
    <source>
        <dbReference type="Pfam" id="PF01883"/>
    </source>
</evidence>
<dbReference type="Pfam" id="PF01521">
    <property type="entry name" value="Fe-S_biosyn"/>
    <property type="match status" value="1"/>
</dbReference>
<dbReference type="Gene3D" id="2.60.300.12">
    <property type="entry name" value="HesB-like domain"/>
    <property type="match status" value="1"/>
</dbReference>
<dbReference type="PANTHER" id="PTHR42831">
    <property type="entry name" value="FE-S PROTEIN MATURATION AUXILIARY FACTOR YITW"/>
    <property type="match status" value="1"/>
</dbReference>
<name>A0A2A2FC38_9GAMM</name>
<dbReference type="PANTHER" id="PTHR42831:SF1">
    <property type="entry name" value="FE-S PROTEIN MATURATION AUXILIARY FACTOR YITW"/>
    <property type="match status" value="1"/>
</dbReference>
<protein>
    <submittedName>
        <fullName evidence="3">(Fe-S)-binding protein</fullName>
    </submittedName>
</protein>
<feature type="domain" description="MIP18 family-like" evidence="2">
    <location>
        <begin position="184"/>
        <end position="256"/>
    </location>
</feature>
<comment type="caution">
    <text evidence="3">The sequence shown here is derived from an EMBL/GenBank/DDBJ whole genome shotgun (WGS) entry which is preliminary data.</text>
</comment>
<sequence length="280" mass="30288">MSIDAEVSDAARDYLADILAKQEIPGMAARLFVQNGGTSRAESCLAFCPPGEEQASDVRLDFGEVTLYVDAPSLPYLREIRLDLDTAADAQTLTIKAPYAKQPAAPPRELALPMACVARRVPHGNEVTLPEGAQVSVTQALGGSVTVNHGGNLYRLSPEEAGKVGLRSDVAIFEPPEDGKISEDQCWQALEQVYDPEIPVNIVSLGLVYGLSVSVEQRSVYLRMTLTSPGCGMGDVIAGDARNRLREVPFVENAEVDIVFDPPWTYDMLSEEARLELGLL</sequence>
<evidence type="ECO:0000259" key="1">
    <source>
        <dbReference type="Pfam" id="PF01521"/>
    </source>
</evidence>
<evidence type="ECO:0000313" key="3">
    <source>
        <dbReference type="EMBL" id="PAU82172.1"/>
    </source>
</evidence>
<dbReference type="InterPro" id="IPR035903">
    <property type="entry name" value="HesB-like_dom_sf"/>
</dbReference>
<feature type="domain" description="Core" evidence="1">
    <location>
        <begin position="6"/>
        <end position="101"/>
    </location>
</feature>